<sequence length="522" mass="58594">MSNCSILMNKQKVYIAADSRECTFFNGKAYWMNDNATKIHRVSNNLVVFTSGNSDICDRVISEFISGNDFSVERLQKILRTIGEEVEAHYPSTLLDKEVGYIDITAIARIQDVKGKRLALYNLNSTENFNIYEYPIKNEDGYIYATVGVKGEEATKIEKQIRGKMDHVKTFKTIYNNISDESVGGKFKMFGIDKNKGVFLEESYEIVDKNPLLKYEDYKHTMGHYILGNKLVISDDEGTFTIEGNLLTVRDKSNNIRVQIGEYKSGVYGFKVIGPLGTVTVDENGIVQTDTIQIADNVDSTHPLKLKFYISPSTLRFDQFQLNFTLERFRAYSKGAASARINLTTTESERILLTTTEIKSFIATSTKPKNVSGSTQTEGTYILEGGHNHGWPEGTQFKDVNGFTRTWVASGRHSHALSLQPHDHEFTVPEHAHDITMPPHSHRIDMPSHSHDIEYGIYEGASATGVRVIINGITRGGIYSSAENNVDITSWIQSPGWHTIELSSQQLGRINASLYMKTFVGA</sequence>
<organism evidence="1 2">
    <name type="scientific">Paenibacillus silvae</name>
    <dbReference type="NCBI Taxonomy" id="1325358"/>
    <lineage>
        <taxon>Bacteria</taxon>
        <taxon>Bacillati</taxon>
        <taxon>Bacillota</taxon>
        <taxon>Bacilli</taxon>
        <taxon>Bacillales</taxon>
        <taxon>Paenibacillaceae</taxon>
        <taxon>Paenibacillus</taxon>
    </lineage>
</organism>
<protein>
    <recommendedName>
        <fullName evidence="3">Prophage tail endopeptidase domain-containing protein</fullName>
    </recommendedName>
</protein>
<dbReference type="Gene3D" id="3.60.20.10">
    <property type="entry name" value="Glutamine Phosphoribosylpyrophosphate, subunit 1, domain 1"/>
    <property type="match status" value="1"/>
</dbReference>
<dbReference type="RefSeq" id="WP_188591375.1">
    <property type="nucleotide sequence ID" value="NZ_BMFU01000001.1"/>
</dbReference>
<dbReference type="EMBL" id="BMFU01000001">
    <property type="protein sequence ID" value="GGH46303.1"/>
    <property type="molecule type" value="Genomic_DNA"/>
</dbReference>
<comment type="caution">
    <text evidence="1">The sequence shown here is derived from an EMBL/GenBank/DDBJ whole genome shotgun (WGS) entry which is preliminary data.</text>
</comment>
<keyword evidence="2" id="KW-1185">Reference proteome</keyword>
<gene>
    <name evidence="1" type="ORF">GCM10008014_08880</name>
</gene>
<reference evidence="2" key="1">
    <citation type="journal article" date="2019" name="Int. J. Syst. Evol. Microbiol.">
        <title>The Global Catalogue of Microorganisms (GCM) 10K type strain sequencing project: providing services to taxonomists for standard genome sequencing and annotation.</title>
        <authorList>
            <consortium name="The Broad Institute Genomics Platform"/>
            <consortium name="The Broad Institute Genome Sequencing Center for Infectious Disease"/>
            <person name="Wu L."/>
            <person name="Ma J."/>
        </authorList>
    </citation>
    <scope>NUCLEOTIDE SEQUENCE [LARGE SCALE GENOMIC DNA]</scope>
    <source>
        <strain evidence="2">CGMCC 1.12770</strain>
    </source>
</reference>
<accession>A0ABQ1Z1K1</accession>
<dbReference type="InterPro" id="IPR029055">
    <property type="entry name" value="Ntn_hydrolases_N"/>
</dbReference>
<proteinExistence type="predicted"/>
<evidence type="ECO:0000313" key="1">
    <source>
        <dbReference type="EMBL" id="GGH46303.1"/>
    </source>
</evidence>
<dbReference type="Proteomes" id="UP000652153">
    <property type="component" value="Unassembled WGS sequence"/>
</dbReference>
<evidence type="ECO:0008006" key="3">
    <source>
        <dbReference type="Google" id="ProtNLM"/>
    </source>
</evidence>
<name>A0ABQ1Z1K1_9BACL</name>
<evidence type="ECO:0000313" key="2">
    <source>
        <dbReference type="Proteomes" id="UP000652153"/>
    </source>
</evidence>